<dbReference type="GO" id="GO:0005737">
    <property type="term" value="C:cytoplasm"/>
    <property type="evidence" value="ECO:0007669"/>
    <property type="project" value="TreeGrafter"/>
</dbReference>
<name>A0A5M3MXZ2_CONPW</name>
<dbReference type="PROSITE" id="PS51462">
    <property type="entry name" value="NUDIX"/>
    <property type="match status" value="1"/>
</dbReference>
<sequence>MGTGTKDRATPRVVCCAIPIQRAAGKVLLITSRKRQDLWVLPKGGYEASDVQLEAAASREALEEAGVRGKIERYVTTINSPSTIYHFYEMKVERMEADWQESRERIREWFTYDEARRRVGWKPELREGLDRALMTLSSS</sequence>
<dbReference type="RefSeq" id="XP_007765825.1">
    <property type="nucleotide sequence ID" value="XM_007767635.1"/>
</dbReference>
<keyword evidence="3" id="KW-0378">Hydrolase</keyword>
<reference evidence="7" key="1">
    <citation type="journal article" date="2012" name="Science">
        <title>The Paleozoic origin of enzymatic lignin decomposition reconstructed from 31 fungal genomes.</title>
        <authorList>
            <person name="Floudas D."/>
            <person name="Binder M."/>
            <person name="Riley R."/>
            <person name="Barry K."/>
            <person name="Blanchette R.A."/>
            <person name="Henrissat B."/>
            <person name="Martinez A.T."/>
            <person name="Otillar R."/>
            <person name="Spatafora J.W."/>
            <person name="Yadav J.S."/>
            <person name="Aerts A."/>
            <person name="Benoit I."/>
            <person name="Boyd A."/>
            <person name="Carlson A."/>
            <person name="Copeland A."/>
            <person name="Coutinho P.M."/>
            <person name="de Vries R.P."/>
            <person name="Ferreira P."/>
            <person name="Findley K."/>
            <person name="Foster B."/>
            <person name="Gaskell J."/>
            <person name="Glotzer D."/>
            <person name="Gorecki P."/>
            <person name="Heitman J."/>
            <person name="Hesse C."/>
            <person name="Hori C."/>
            <person name="Igarashi K."/>
            <person name="Jurgens J.A."/>
            <person name="Kallen N."/>
            <person name="Kersten P."/>
            <person name="Kohler A."/>
            <person name="Kuees U."/>
            <person name="Kumar T.K.A."/>
            <person name="Kuo A."/>
            <person name="LaButti K."/>
            <person name="Larrondo L.F."/>
            <person name="Lindquist E."/>
            <person name="Ling A."/>
            <person name="Lombard V."/>
            <person name="Lucas S."/>
            <person name="Lundell T."/>
            <person name="Martin R."/>
            <person name="McLaughlin D.J."/>
            <person name="Morgenstern I."/>
            <person name="Morin E."/>
            <person name="Murat C."/>
            <person name="Nagy L.G."/>
            <person name="Nolan M."/>
            <person name="Ohm R.A."/>
            <person name="Patyshakuliyeva A."/>
            <person name="Rokas A."/>
            <person name="Ruiz-Duenas F.J."/>
            <person name="Sabat G."/>
            <person name="Salamov A."/>
            <person name="Samejima M."/>
            <person name="Schmutz J."/>
            <person name="Slot J.C."/>
            <person name="St John F."/>
            <person name="Stenlid J."/>
            <person name="Sun H."/>
            <person name="Sun S."/>
            <person name="Syed K."/>
            <person name="Tsang A."/>
            <person name="Wiebenga A."/>
            <person name="Young D."/>
            <person name="Pisabarro A."/>
            <person name="Eastwood D.C."/>
            <person name="Martin F."/>
            <person name="Cullen D."/>
            <person name="Grigoriev I.V."/>
            <person name="Hibbett D.S."/>
        </authorList>
    </citation>
    <scope>NUCLEOTIDE SEQUENCE [LARGE SCALE GENOMIC DNA]</scope>
    <source>
        <strain evidence="7">RWD-64-598 SS2</strain>
    </source>
</reference>
<dbReference type="GO" id="GO:0034431">
    <property type="term" value="F:bis(5'-adenosyl)-hexaphosphatase activity"/>
    <property type="evidence" value="ECO:0007669"/>
    <property type="project" value="TreeGrafter"/>
</dbReference>
<dbReference type="Proteomes" id="UP000053558">
    <property type="component" value="Unassembled WGS sequence"/>
</dbReference>
<dbReference type="AlphaFoldDB" id="A0A5M3MXZ2"/>
<dbReference type="OMA" id="EDQWPEM"/>
<dbReference type="GeneID" id="19199473"/>
<dbReference type="KEGG" id="cput:CONPUDRAFT_119512"/>
<dbReference type="GO" id="GO:0000298">
    <property type="term" value="F:endopolyphosphatase activity"/>
    <property type="evidence" value="ECO:0007669"/>
    <property type="project" value="TreeGrafter"/>
</dbReference>
<dbReference type="GO" id="GO:1901911">
    <property type="term" value="P:adenosine 5'-(hexahydrogen pentaphosphate) catabolic process"/>
    <property type="evidence" value="ECO:0007669"/>
    <property type="project" value="TreeGrafter"/>
</dbReference>
<dbReference type="GO" id="GO:1901909">
    <property type="term" value="P:diadenosine hexaphosphate catabolic process"/>
    <property type="evidence" value="ECO:0007669"/>
    <property type="project" value="TreeGrafter"/>
</dbReference>
<evidence type="ECO:0000313" key="6">
    <source>
        <dbReference type="EMBL" id="EIW83992.1"/>
    </source>
</evidence>
<protein>
    <recommendedName>
        <fullName evidence="5">Nudix hydrolase domain-containing protein</fullName>
    </recommendedName>
</protein>
<evidence type="ECO:0000256" key="3">
    <source>
        <dbReference type="ARBA" id="ARBA00022801"/>
    </source>
</evidence>
<dbReference type="InterPro" id="IPR015797">
    <property type="entry name" value="NUDIX_hydrolase-like_dom_sf"/>
</dbReference>
<dbReference type="GO" id="GO:0034432">
    <property type="term" value="F:bis(5'-adenosyl)-pentaphosphatase activity"/>
    <property type="evidence" value="ECO:0007669"/>
    <property type="project" value="TreeGrafter"/>
</dbReference>
<evidence type="ECO:0000256" key="4">
    <source>
        <dbReference type="ARBA" id="ARBA00022842"/>
    </source>
</evidence>
<comment type="cofactor">
    <cofactor evidence="1">
        <name>Mg(2+)</name>
        <dbReference type="ChEBI" id="CHEBI:18420"/>
    </cofactor>
</comment>
<dbReference type="EMBL" id="JH711575">
    <property type="protein sequence ID" value="EIW83992.1"/>
    <property type="molecule type" value="Genomic_DNA"/>
</dbReference>
<evidence type="ECO:0000256" key="1">
    <source>
        <dbReference type="ARBA" id="ARBA00001946"/>
    </source>
</evidence>
<dbReference type="SUPFAM" id="SSF55811">
    <property type="entry name" value="Nudix"/>
    <property type="match status" value="1"/>
</dbReference>
<evidence type="ECO:0000259" key="5">
    <source>
        <dbReference type="PROSITE" id="PS51462"/>
    </source>
</evidence>
<dbReference type="GO" id="GO:1901907">
    <property type="term" value="P:diadenosine pentaphosphate catabolic process"/>
    <property type="evidence" value="ECO:0007669"/>
    <property type="project" value="TreeGrafter"/>
</dbReference>
<keyword evidence="4" id="KW-0460">Magnesium</keyword>
<feature type="domain" description="Nudix hydrolase" evidence="5">
    <location>
        <begin position="11"/>
        <end position="133"/>
    </location>
</feature>
<dbReference type="GO" id="GO:0046872">
    <property type="term" value="F:metal ion binding"/>
    <property type="evidence" value="ECO:0007669"/>
    <property type="project" value="UniProtKB-KW"/>
</dbReference>
<dbReference type="PANTHER" id="PTHR12629">
    <property type="entry name" value="DIPHOSPHOINOSITOL POLYPHOSPHATE PHOSPHOHYDROLASE"/>
    <property type="match status" value="1"/>
</dbReference>
<dbReference type="CDD" id="cd04666">
    <property type="entry name" value="NUDIX_DIPP2_like_Nudt4"/>
    <property type="match status" value="1"/>
</dbReference>
<dbReference type="PANTHER" id="PTHR12629:SF0">
    <property type="entry name" value="DIPHOSPHOINOSITOL-POLYPHOSPHATE DIPHOSPHATASE"/>
    <property type="match status" value="1"/>
</dbReference>
<evidence type="ECO:0000313" key="7">
    <source>
        <dbReference type="Proteomes" id="UP000053558"/>
    </source>
</evidence>
<dbReference type="InterPro" id="IPR047198">
    <property type="entry name" value="DDP-like_NUDIX"/>
</dbReference>
<dbReference type="GO" id="GO:0008486">
    <property type="term" value="F:diphosphoinositol-polyphosphate diphosphatase activity"/>
    <property type="evidence" value="ECO:0007669"/>
    <property type="project" value="TreeGrafter"/>
</dbReference>
<gene>
    <name evidence="6" type="ORF">CONPUDRAFT_119512</name>
</gene>
<comment type="caution">
    <text evidence="6">The sequence shown here is derived from an EMBL/GenBank/DDBJ whole genome shotgun (WGS) entry which is preliminary data.</text>
</comment>
<dbReference type="GO" id="GO:0005634">
    <property type="term" value="C:nucleus"/>
    <property type="evidence" value="ECO:0007669"/>
    <property type="project" value="TreeGrafter"/>
</dbReference>
<dbReference type="GO" id="GO:0071543">
    <property type="term" value="P:diphosphoinositol polyphosphate metabolic process"/>
    <property type="evidence" value="ECO:0007669"/>
    <property type="project" value="TreeGrafter"/>
</dbReference>
<proteinExistence type="predicted"/>
<dbReference type="OrthoDB" id="2011998at2759"/>
<keyword evidence="7" id="KW-1185">Reference proteome</keyword>
<organism evidence="6 7">
    <name type="scientific">Coniophora puteana (strain RWD-64-598)</name>
    <name type="common">Brown rot fungus</name>
    <dbReference type="NCBI Taxonomy" id="741705"/>
    <lineage>
        <taxon>Eukaryota</taxon>
        <taxon>Fungi</taxon>
        <taxon>Dikarya</taxon>
        <taxon>Basidiomycota</taxon>
        <taxon>Agaricomycotina</taxon>
        <taxon>Agaricomycetes</taxon>
        <taxon>Agaricomycetidae</taxon>
        <taxon>Boletales</taxon>
        <taxon>Coniophorineae</taxon>
        <taxon>Coniophoraceae</taxon>
        <taxon>Coniophora</taxon>
    </lineage>
</organism>
<dbReference type="Pfam" id="PF00293">
    <property type="entry name" value="NUDIX"/>
    <property type="match status" value="1"/>
</dbReference>
<dbReference type="Gene3D" id="3.90.79.10">
    <property type="entry name" value="Nucleoside Triphosphate Pyrophosphohydrolase"/>
    <property type="match status" value="1"/>
</dbReference>
<evidence type="ECO:0000256" key="2">
    <source>
        <dbReference type="ARBA" id="ARBA00022723"/>
    </source>
</evidence>
<accession>A0A5M3MXZ2</accession>
<dbReference type="InterPro" id="IPR000086">
    <property type="entry name" value="NUDIX_hydrolase_dom"/>
</dbReference>
<keyword evidence="2" id="KW-0479">Metal-binding</keyword>